<feature type="non-terminal residue" evidence="1">
    <location>
        <position position="1"/>
    </location>
</feature>
<dbReference type="Proteomes" id="UP000681720">
    <property type="component" value="Unassembled WGS sequence"/>
</dbReference>
<reference evidence="1" key="1">
    <citation type="submission" date="2021-02" db="EMBL/GenBank/DDBJ databases">
        <authorList>
            <person name="Nowell W R."/>
        </authorList>
    </citation>
    <scope>NUCLEOTIDE SEQUENCE</scope>
</reference>
<evidence type="ECO:0000313" key="2">
    <source>
        <dbReference type="Proteomes" id="UP000681720"/>
    </source>
</evidence>
<comment type="caution">
    <text evidence="1">The sequence shown here is derived from an EMBL/GenBank/DDBJ whole genome shotgun (WGS) entry which is preliminary data.</text>
</comment>
<organism evidence="1 2">
    <name type="scientific">Rotaria magnacalcarata</name>
    <dbReference type="NCBI Taxonomy" id="392030"/>
    <lineage>
        <taxon>Eukaryota</taxon>
        <taxon>Metazoa</taxon>
        <taxon>Spiralia</taxon>
        <taxon>Gnathifera</taxon>
        <taxon>Rotifera</taxon>
        <taxon>Eurotatoria</taxon>
        <taxon>Bdelloidea</taxon>
        <taxon>Philodinida</taxon>
        <taxon>Philodinidae</taxon>
        <taxon>Rotaria</taxon>
    </lineage>
</organism>
<dbReference type="AlphaFoldDB" id="A0A8S3IK46"/>
<sequence length="46" mass="5147">NKPNINNASTSTNICLQPITTINNEFHQGDEPILINIAQINSYITY</sequence>
<proteinExistence type="predicted"/>
<feature type="non-terminal residue" evidence="1">
    <location>
        <position position="46"/>
    </location>
</feature>
<accession>A0A8S3IK46</accession>
<gene>
    <name evidence="1" type="ORF">GIL414_LOCUS76487</name>
</gene>
<name>A0A8S3IK46_9BILA</name>
<protein>
    <submittedName>
        <fullName evidence="1">Uncharacterized protein</fullName>
    </submittedName>
</protein>
<dbReference type="EMBL" id="CAJOBJ010345469">
    <property type="protein sequence ID" value="CAF5200699.1"/>
    <property type="molecule type" value="Genomic_DNA"/>
</dbReference>
<evidence type="ECO:0000313" key="1">
    <source>
        <dbReference type="EMBL" id="CAF5200699.1"/>
    </source>
</evidence>